<dbReference type="Gene3D" id="3.30.1360.180">
    <property type="match status" value="1"/>
</dbReference>
<dbReference type="RefSeq" id="WP_386754192.1">
    <property type="nucleotide sequence ID" value="NZ_JBHSNM010000002.1"/>
</dbReference>
<evidence type="ECO:0000256" key="1">
    <source>
        <dbReference type="SAM" id="SignalP"/>
    </source>
</evidence>
<feature type="chain" id="PRO_5045496459" evidence="1">
    <location>
        <begin position="20"/>
        <end position="415"/>
    </location>
</feature>
<keyword evidence="3" id="KW-1185">Reference proteome</keyword>
<accession>A0ABW0SMP4</accession>
<protein>
    <submittedName>
        <fullName evidence="2">Ectonucleotide pyrophosphatase/phosphodiesterase</fullName>
    </submittedName>
</protein>
<feature type="signal peptide" evidence="1">
    <location>
        <begin position="1"/>
        <end position="19"/>
    </location>
</feature>
<organism evidence="2 3">
    <name type="scientific">Lysobacter yangpyeongensis</name>
    <dbReference type="NCBI Taxonomy" id="346182"/>
    <lineage>
        <taxon>Bacteria</taxon>
        <taxon>Pseudomonadati</taxon>
        <taxon>Pseudomonadota</taxon>
        <taxon>Gammaproteobacteria</taxon>
        <taxon>Lysobacterales</taxon>
        <taxon>Lysobacteraceae</taxon>
        <taxon>Lysobacter</taxon>
    </lineage>
</organism>
<dbReference type="EMBL" id="JBHSNM010000002">
    <property type="protein sequence ID" value="MFC5569870.1"/>
    <property type="molecule type" value="Genomic_DNA"/>
</dbReference>
<name>A0ABW0SMP4_9GAMM</name>
<dbReference type="SUPFAM" id="SSF53649">
    <property type="entry name" value="Alkaline phosphatase-like"/>
    <property type="match status" value="1"/>
</dbReference>
<proteinExistence type="predicted"/>
<dbReference type="InterPro" id="IPR002591">
    <property type="entry name" value="Phosphodiest/P_Trfase"/>
</dbReference>
<reference evidence="3" key="1">
    <citation type="journal article" date="2019" name="Int. J. Syst. Evol. Microbiol.">
        <title>The Global Catalogue of Microorganisms (GCM) 10K type strain sequencing project: providing services to taxonomists for standard genome sequencing and annotation.</title>
        <authorList>
            <consortium name="The Broad Institute Genomics Platform"/>
            <consortium name="The Broad Institute Genome Sequencing Center for Infectious Disease"/>
            <person name="Wu L."/>
            <person name="Ma J."/>
        </authorList>
    </citation>
    <scope>NUCLEOTIDE SEQUENCE [LARGE SCALE GENOMIC DNA]</scope>
    <source>
        <strain evidence="3">KACC 11407</strain>
    </source>
</reference>
<sequence length="415" mass="45362">MRPIRFAALAALLALAACASTPPADAPAPVVLVSIDSFRPDYLDRGLTPNLSRLAQQGVRARWMNPSYPSLTFPNHYTLVTGLRPDHHGIVHNTMRDAALGDFSNSNEAAVRNPAWWGGEPLWVTAEKDGLRTATLFWPGSEAPINGTWPTQWLAYDDELPMARRVDIVLGWLSRPQEQRPRLTTLYFGALDHTAHDFGPDAPQTDATIARVDAAIGRLLDGLRKRGLRDRVNIVVVSDHGMAAVPASQALGIETLVDPRDATYVTYGEVLGFVPRPGHEAAAEQQLLGRHPHHECWRKGELPARWHYGTHARIPPIVCQMDVGWDAETPTRLARRKPGSTRGAHGFDPADPTMRALFIAQGPAFRSGVELAPFDNVDVYPLLAKLLGIAPRPNDGDIAPLLPALKCAASHCDAQ</sequence>
<evidence type="ECO:0000313" key="3">
    <source>
        <dbReference type="Proteomes" id="UP001596036"/>
    </source>
</evidence>
<dbReference type="Gene3D" id="3.40.720.10">
    <property type="entry name" value="Alkaline Phosphatase, subunit A"/>
    <property type="match status" value="1"/>
</dbReference>
<dbReference type="CDD" id="cd16018">
    <property type="entry name" value="Enpp"/>
    <property type="match status" value="1"/>
</dbReference>
<dbReference type="PANTHER" id="PTHR10151">
    <property type="entry name" value="ECTONUCLEOTIDE PYROPHOSPHATASE/PHOSPHODIESTERASE"/>
    <property type="match status" value="1"/>
</dbReference>
<dbReference type="PROSITE" id="PS51257">
    <property type="entry name" value="PROKAR_LIPOPROTEIN"/>
    <property type="match status" value="1"/>
</dbReference>
<dbReference type="PANTHER" id="PTHR10151:SF120">
    <property type="entry name" value="BIS(5'-ADENOSYL)-TRIPHOSPHATASE"/>
    <property type="match status" value="1"/>
</dbReference>
<gene>
    <name evidence="2" type="ORF">ACFPN1_07325</name>
</gene>
<dbReference type="Pfam" id="PF01663">
    <property type="entry name" value="Phosphodiest"/>
    <property type="match status" value="1"/>
</dbReference>
<dbReference type="Proteomes" id="UP001596036">
    <property type="component" value="Unassembled WGS sequence"/>
</dbReference>
<comment type="caution">
    <text evidence="2">The sequence shown here is derived from an EMBL/GenBank/DDBJ whole genome shotgun (WGS) entry which is preliminary data.</text>
</comment>
<dbReference type="InterPro" id="IPR017850">
    <property type="entry name" value="Alkaline_phosphatase_core_sf"/>
</dbReference>
<evidence type="ECO:0000313" key="2">
    <source>
        <dbReference type="EMBL" id="MFC5569870.1"/>
    </source>
</evidence>
<keyword evidence="1" id="KW-0732">Signal</keyword>